<keyword evidence="3" id="KW-1185">Reference proteome</keyword>
<keyword evidence="1" id="KW-1133">Transmembrane helix</keyword>
<sequence length="180" mass="19378">MSLLIQQLSTEGGEYCPASAPREHSGICSPSCACAVYQRAISRRHLVLSCGPNMYLHCGLNVDTYAPGSLTILNEGQNIVGRTTPRTYAVSHNKLLSCEFACAFPFFIPSVVLFVFPMLAISSASPFNDAMAKRGKCRNLSPEILEAGLSADSVLEVCTAHSTLSFCPEKVSVLTEAVVW</sequence>
<evidence type="ECO:0000313" key="3">
    <source>
        <dbReference type="Proteomes" id="UP001345963"/>
    </source>
</evidence>
<feature type="transmembrane region" description="Helical" evidence="1">
    <location>
        <begin position="103"/>
        <end position="124"/>
    </location>
</feature>
<evidence type="ECO:0000256" key="1">
    <source>
        <dbReference type="SAM" id="Phobius"/>
    </source>
</evidence>
<evidence type="ECO:0000313" key="2">
    <source>
        <dbReference type="EMBL" id="MED6245061.1"/>
    </source>
</evidence>
<organism evidence="2 3">
    <name type="scientific">Ataeniobius toweri</name>
    <dbReference type="NCBI Taxonomy" id="208326"/>
    <lineage>
        <taxon>Eukaryota</taxon>
        <taxon>Metazoa</taxon>
        <taxon>Chordata</taxon>
        <taxon>Craniata</taxon>
        <taxon>Vertebrata</taxon>
        <taxon>Euteleostomi</taxon>
        <taxon>Actinopterygii</taxon>
        <taxon>Neopterygii</taxon>
        <taxon>Teleostei</taxon>
        <taxon>Neoteleostei</taxon>
        <taxon>Acanthomorphata</taxon>
        <taxon>Ovalentaria</taxon>
        <taxon>Atherinomorphae</taxon>
        <taxon>Cyprinodontiformes</taxon>
        <taxon>Goodeidae</taxon>
        <taxon>Ataeniobius</taxon>
    </lineage>
</organism>
<comment type="caution">
    <text evidence="2">The sequence shown here is derived from an EMBL/GenBank/DDBJ whole genome shotgun (WGS) entry which is preliminary data.</text>
</comment>
<dbReference type="Proteomes" id="UP001345963">
    <property type="component" value="Unassembled WGS sequence"/>
</dbReference>
<gene>
    <name evidence="2" type="ORF">ATANTOWER_030623</name>
</gene>
<proteinExistence type="predicted"/>
<keyword evidence="1" id="KW-0472">Membrane</keyword>
<reference evidence="2 3" key="1">
    <citation type="submission" date="2021-07" db="EMBL/GenBank/DDBJ databases">
        <authorList>
            <person name="Palmer J.M."/>
        </authorList>
    </citation>
    <scope>NUCLEOTIDE SEQUENCE [LARGE SCALE GENOMIC DNA]</scope>
    <source>
        <strain evidence="2 3">AT_MEX2019</strain>
        <tissue evidence="2">Muscle</tissue>
    </source>
</reference>
<protein>
    <recommendedName>
        <fullName evidence="4">FHA domain-containing protein</fullName>
    </recommendedName>
</protein>
<name>A0ABU7B3D4_9TELE</name>
<accession>A0ABU7B3D4</accession>
<dbReference type="EMBL" id="JAHUTI010040166">
    <property type="protein sequence ID" value="MED6245061.1"/>
    <property type="molecule type" value="Genomic_DNA"/>
</dbReference>
<evidence type="ECO:0008006" key="4">
    <source>
        <dbReference type="Google" id="ProtNLM"/>
    </source>
</evidence>
<keyword evidence="1" id="KW-0812">Transmembrane</keyword>